<gene>
    <name evidence="4" type="ORF">IAD23_06910</name>
</gene>
<reference evidence="4" key="1">
    <citation type="submission" date="2020-10" db="EMBL/GenBank/DDBJ databases">
        <authorList>
            <person name="Gilroy R."/>
        </authorList>
    </citation>
    <scope>NUCLEOTIDE SEQUENCE</scope>
    <source>
        <strain evidence="4">CHK176-6737</strain>
    </source>
</reference>
<proteinExistence type="predicted"/>
<feature type="region of interest" description="Disordered" evidence="1">
    <location>
        <begin position="133"/>
        <end position="184"/>
    </location>
</feature>
<name>A0A9D1SPJ7_9FIRM</name>
<dbReference type="Proteomes" id="UP000824125">
    <property type="component" value="Unassembled WGS sequence"/>
</dbReference>
<sequence>MKRKLCFLLTLTAAVCIFSCAVPAMADDSPYDDIIYWDYIQDVSVFINDSANCPDPDSHIESYCEQSDDTIHFSYVGNGTLKGWTFPKAVEGRDYALVSQSGNEVVIRYIRPNGIPYVNAVVDFGDLTTQKETKAAGQTQADTTQKAEKVAAETTGSTAAPEETHENSTAPAAEKSEIKPDSTGKTAAVAGGVIAGVIVIAGVVIAIKKKH</sequence>
<keyword evidence="2" id="KW-1133">Transmembrane helix</keyword>
<feature type="transmembrane region" description="Helical" evidence="2">
    <location>
        <begin position="187"/>
        <end position="207"/>
    </location>
</feature>
<accession>A0A9D1SPJ7</accession>
<evidence type="ECO:0000313" key="4">
    <source>
        <dbReference type="EMBL" id="HIU69666.1"/>
    </source>
</evidence>
<keyword evidence="3" id="KW-0732">Signal</keyword>
<evidence type="ECO:0000313" key="5">
    <source>
        <dbReference type="Proteomes" id="UP000824125"/>
    </source>
</evidence>
<reference evidence="4" key="2">
    <citation type="journal article" date="2021" name="PeerJ">
        <title>Extensive microbial diversity within the chicken gut microbiome revealed by metagenomics and culture.</title>
        <authorList>
            <person name="Gilroy R."/>
            <person name="Ravi A."/>
            <person name="Getino M."/>
            <person name="Pursley I."/>
            <person name="Horton D.L."/>
            <person name="Alikhan N.F."/>
            <person name="Baker D."/>
            <person name="Gharbi K."/>
            <person name="Hall N."/>
            <person name="Watson M."/>
            <person name="Adriaenssens E.M."/>
            <person name="Foster-Nyarko E."/>
            <person name="Jarju S."/>
            <person name="Secka A."/>
            <person name="Antonio M."/>
            <person name="Oren A."/>
            <person name="Chaudhuri R.R."/>
            <person name="La Ragione R."/>
            <person name="Hildebrand F."/>
            <person name="Pallen M.J."/>
        </authorList>
    </citation>
    <scope>NUCLEOTIDE SEQUENCE</scope>
    <source>
        <strain evidence="4">CHK176-6737</strain>
    </source>
</reference>
<keyword evidence="2" id="KW-0472">Membrane</keyword>
<evidence type="ECO:0000256" key="2">
    <source>
        <dbReference type="SAM" id="Phobius"/>
    </source>
</evidence>
<evidence type="ECO:0000256" key="1">
    <source>
        <dbReference type="SAM" id="MobiDB-lite"/>
    </source>
</evidence>
<evidence type="ECO:0000256" key="3">
    <source>
        <dbReference type="SAM" id="SignalP"/>
    </source>
</evidence>
<dbReference type="AlphaFoldDB" id="A0A9D1SPJ7"/>
<organism evidence="4 5">
    <name type="scientific">Candidatus Scybalenecus merdavium</name>
    <dbReference type="NCBI Taxonomy" id="2840939"/>
    <lineage>
        <taxon>Bacteria</taxon>
        <taxon>Bacillati</taxon>
        <taxon>Bacillota</taxon>
        <taxon>Clostridia</taxon>
        <taxon>Eubacteriales</taxon>
        <taxon>Oscillospiraceae</taxon>
        <taxon>Oscillospiraceae incertae sedis</taxon>
        <taxon>Candidatus Scybalenecus</taxon>
    </lineage>
</organism>
<dbReference type="EMBL" id="DVNM01000039">
    <property type="protein sequence ID" value="HIU69666.1"/>
    <property type="molecule type" value="Genomic_DNA"/>
</dbReference>
<feature type="signal peptide" evidence="3">
    <location>
        <begin position="1"/>
        <end position="26"/>
    </location>
</feature>
<comment type="caution">
    <text evidence="4">The sequence shown here is derived from an EMBL/GenBank/DDBJ whole genome shotgun (WGS) entry which is preliminary data.</text>
</comment>
<keyword evidence="2" id="KW-0812">Transmembrane</keyword>
<protein>
    <submittedName>
        <fullName evidence="4">Uncharacterized protein</fullName>
    </submittedName>
</protein>
<feature type="chain" id="PRO_5039390109" evidence="3">
    <location>
        <begin position="27"/>
        <end position="211"/>
    </location>
</feature>